<dbReference type="InterPro" id="IPR009057">
    <property type="entry name" value="Homeodomain-like_sf"/>
</dbReference>
<evidence type="ECO:0000259" key="4">
    <source>
        <dbReference type="PROSITE" id="PS01124"/>
    </source>
</evidence>
<sequence>MAYISFSTNQFDPEDRLEAAQEAYGAMANVELHAEKNTPPNIQTRVRLLPGVSIAHVTTSTLKALRGARQVTDGNDDITFLIHPGGSGVWQSNLQSNPSLLCKPGSARVVMNYQSGSVDFQGDSVEFLSVAFSRNQLAPFLQDSNKLYDHLLHHSETLNHITRISLDLTQQRNDIDNATTLEVTSQLFDLACLTLGAKRSVGYRASRSSLKQARLKAIKIDINTHFRLPLSLDDLALRHKVSTSYIRSLFRDEGTSFTDYLLDKRLNSAFNELTRTSLTPPYVQEVAYRSGFNNLSWFYNAFKERFGVTPGEARELAPMDILQL</sequence>
<keyword evidence="3" id="KW-0804">Transcription</keyword>
<proteinExistence type="predicted"/>
<dbReference type="RefSeq" id="WP_126948684.1">
    <property type="nucleotide sequence ID" value="NZ_RZHG01000027.1"/>
</dbReference>
<evidence type="ECO:0000256" key="3">
    <source>
        <dbReference type="ARBA" id="ARBA00023163"/>
    </source>
</evidence>
<dbReference type="InterPro" id="IPR050204">
    <property type="entry name" value="AraC_XylS_family_regulators"/>
</dbReference>
<feature type="domain" description="HTH araC/xylS-type" evidence="4">
    <location>
        <begin position="216"/>
        <end position="316"/>
    </location>
</feature>
<dbReference type="Proteomes" id="UP000287336">
    <property type="component" value="Unassembled WGS sequence"/>
</dbReference>
<evidence type="ECO:0000256" key="2">
    <source>
        <dbReference type="ARBA" id="ARBA00023125"/>
    </source>
</evidence>
<dbReference type="InterPro" id="IPR018060">
    <property type="entry name" value="HTH_AraC"/>
</dbReference>
<name>A0A3S0Y1Q6_9GAMM</name>
<dbReference type="SUPFAM" id="SSF46689">
    <property type="entry name" value="Homeodomain-like"/>
    <property type="match status" value="1"/>
</dbReference>
<accession>A0A3S0Y1Q6</accession>
<keyword evidence="6" id="KW-1185">Reference proteome</keyword>
<dbReference type="PROSITE" id="PS01124">
    <property type="entry name" value="HTH_ARAC_FAMILY_2"/>
    <property type="match status" value="1"/>
</dbReference>
<dbReference type="AlphaFoldDB" id="A0A3S0Y1Q6"/>
<evidence type="ECO:0000256" key="1">
    <source>
        <dbReference type="ARBA" id="ARBA00023015"/>
    </source>
</evidence>
<comment type="caution">
    <text evidence="5">The sequence shown here is derived from an EMBL/GenBank/DDBJ whole genome shotgun (WGS) entry which is preliminary data.</text>
</comment>
<dbReference type="PANTHER" id="PTHR46796">
    <property type="entry name" value="HTH-TYPE TRANSCRIPTIONAL ACTIVATOR RHAS-RELATED"/>
    <property type="match status" value="1"/>
</dbReference>
<gene>
    <name evidence="5" type="ORF">ELY33_14855</name>
</gene>
<dbReference type="Gene3D" id="1.10.10.60">
    <property type="entry name" value="Homeodomain-like"/>
    <property type="match status" value="1"/>
</dbReference>
<dbReference type="PRINTS" id="PR00032">
    <property type="entry name" value="HTHARAC"/>
</dbReference>
<keyword evidence="1" id="KW-0805">Transcription regulation</keyword>
<dbReference type="GO" id="GO:0043565">
    <property type="term" value="F:sequence-specific DNA binding"/>
    <property type="evidence" value="ECO:0007669"/>
    <property type="project" value="InterPro"/>
</dbReference>
<protein>
    <submittedName>
        <fullName evidence="5">AraC family transcriptional regulator</fullName>
    </submittedName>
</protein>
<dbReference type="EMBL" id="RZHG01000027">
    <property type="protein sequence ID" value="RUR27867.1"/>
    <property type="molecule type" value="Genomic_DNA"/>
</dbReference>
<dbReference type="SMART" id="SM00342">
    <property type="entry name" value="HTH_ARAC"/>
    <property type="match status" value="1"/>
</dbReference>
<dbReference type="GO" id="GO:0003700">
    <property type="term" value="F:DNA-binding transcription factor activity"/>
    <property type="evidence" value="ECO:0007669"/>
    <property type="project" value="InterPro"/>
</dbReference>
<dbReference type="PANTHER" id="PTHR46796:SF6">
    <property type="entry name" value="ARAC SUBFAMILY"/>
    <property type="match status" value="1"/>
</dbReference>
<dbReference type="Pfam" id="PF12833">
    <property type="entry name" value="HTH_18"/>
    <property type="match status" value="1"/>
</dbReference>
<dbReference type="InterPro" id="IPR020449">
    <property type="entry name" value="Tscrpt_reg_AraC-type_HTH"/>
</dbReference>
<evidence type="ECO:0000313" key="6">
    <source>
        <dbReference type="Proteomes" id="UP000287336"/>
    </source>
</evidence>
<reference evidence="5 6" key="1">
    <citation type="submission" date="2018-12" db="EMBL/GenBank/DDBJ databases">
        <title>three novel Halomonas strain isolated from plants.</title>
        <authorList>
            <person name="Sun C."/>
        </authorList>
    </citation>
    <scope>NUCLEOTIDE SEQUENCE [LARGE SCALE GENOMIC DNA]</scope>
    <source>
        <strain evidence="5 6">DSM 19434</strain>
    </source>
</reference>
<dbReference type="OrthoDB" id="9816461at2"/>
<evidence type="ECO:0000313" key="5">
    <source>
        <dbReference type="EMBL" id="RUR27867.1"/>
    </source>
</evidence>
<organism evidence="5 6">
    <name type="scientific">Vreelandella andesensis</name>
    <dbReference type="NCBI Taxonomy" id="447567"/>
    <lineage>
        <taxon>Bacteria</taxon>
        <taxon>Pseudomonadati</taxon>
        <taxon>Pseudomonadota</taxon>
        <taxon>Gammaproteobacteria</taxon>
        <taxon>Oceanospirillales</taxon>
        <taxon>Halomonadaceae</taxon>
        <taxon>Vreelandella</taxon>
    </lineage>
</organism>
<keyword evidence="2" id="KW-0238">DNA-binding</keyword>